<comment type="caution">
    <text evidence="7">The sequence shown here is derived from an EMBL/GenBank/DDBJ whole genome shotgun (WGS) entry which is preliminary data.</text>
</comment>
<evidence type="ECO:0000256" key="5">
    <source>
        <dbReference type="SAM" id="MobiDB-lite"/>
    </source>
</evidence>
<name>A0A917LYT9_9MICC</name>
<reference evidence="7" key="1">
    <citation type="journal article" date="2014" name="Int. J. Syst. Evol. Microbiol.">
        <title>Complete genome sequence of Corynebacterium casei LMG S-19264T (=DSM 44701T), isolated from a smear-ripened cheese.</title>
        <authorList>
            <consortium name="US DOE Joint Genome Institute (JGI-PGF)"/>
            <person name="Walter F."/>
            <person name="Albersmeier A."/>
            <person name="Kalinowski J."/>
            <person name="Ruckert C."/>
        </authorList>
    </citation>
    <scope>NUCLEOTIDE SEQUENCE</scope>
    <source>
        <strain evidence="7">CGMCC 1.12187</strain>
    </source>
</reference>
<dbReference type="GO" id="GO:0003700">
    <property type="term" value="F:DNA-binding transcription factor activity"/>
    <property type="evidence" value="ECO:0007669"/>
    <property type="project" value="TreeGrafter"/>
</dbReference>
<reference evidence="7" key="2">
    <citation type="submission" date="2020-09" db="EMBL/GenBank/DDBJ databases">
        <authorList>
            <person name="Sun Q."/>
            <person name="Zhou Y."/>
        </authorList>
    </citation>
    <scope>NUCLEOTIDE SEQUENCE</scope>
    <source>
        <strain evidence="7">CGMCC 1.12187</strain>
    </source>
</reference>
<feature type="region of interest" description="Disordered" evidence="5">
    <location>
        <begin position="1"/>
        <end position="26"/>
    </location>
</feature>
<keyword evidence="2 4" id="KW-0238">DNA-binding</keyword>
<organism evidence="7 8">
    <name type="scientific">Kocuria dechangensis</name>
    <dbReference type="NCBI Taxonomy" id="1176249"/>
    <lineage>
        <taxon>Bacteria</taxon>
        <taxon>Bacillati</taxon>
        <taxon>Actinomycetota</taxon>
        <taxon>Actinomycetes</taxon>
        <taxon>Micrococcales</taxon>
        <taxon>Micrococcaceae</taxon>
        <taxon>Kocuria</taxon>
    </lineage>
</organism>
<dbReference type="InterPro" id="IPR036271">
    <property type="entry name" value="Tet_transcr_reg_TetR-rel_C_sf"/>
</dbReference>
<keyword evidence="3" id="KW-0804">Transcription</keyword>
<dbReference type="PANTHER" id="PTHR30055">
    <property type="entry name" value="HTH-TYPE TRANSCRIPTIONAL REGULATOR RUTR"/>
    <property type="match status" value="1"/>
</dbReference>
<keyword evidence="8" id="KW-1185">Reference proteome</keyword>
<evidence type="ECO:0000256" key="3">
    <source>
        <dbReference type="ARBA" id="ARBA00023163"/>
    </source>
</evidence>
<dbReference type="Pfam" id="PF16859">
    <property type="entry name" value="TetR_C_11"/>
    <property type="match status" value="1"/>
</dbReference>
<feature type="DNA-binding region" description="H-T-H motif" evidence="4">
    <location>
        <begin position="50"/>
        <end position="69"/>
    </location>
</feature>
<dbReference type="Proteomes" id="UP000638848">
    <property type="component" value="Unassembled WGS sequence"/>
</dbReference>
<keyword evidence="1" id="KW-0805">Transcription regulation</keyword>
<accession>A0A917LYT9</accession>
<feature type="compositionally biased region" description="Low complexity" evidence="5">
    <location>
        <begin position="1"/>
        <end position="19"/>
    </location>
</feature>
<dbReference type="EMBL" id="BMEQ01000028">
    <property type="protein sequence ID" value="GGG67794.1"/>
    <property type="molecule type" value="Genomic_DNA"/>
</dbReference>
<dbReference type="PANTHER" id="PTHR30055:SF148">
    <property type="entry name" value="TETR-FAMILY TRANSCRIPTIONAL REGULATOR"/>
    <property type="match status" value="1"/>
</dbReference>
<dbReference type="InterPro" id="IPR001647">
    <property type="entry name" value="HTH_TetR"/>
</dbReference>
<dbReference type="SUPFAM" id="SSF46689">
    <property type="entry name" value="Homeodomain-like"/>
    <property type="match status" value="1"/>
</dbReference>
<dbReference type="InterPro" id="IPR011075">
    <property type="entry name" value="TetR_C"/>
</dbReference>
<dbReference type="SUPFAM" id="SSF48498">
    <property type="entry name" value="Tetracyclin repressor-like, C-terminal domain"/>
    <property type="match status" value="1"/>
</dbReference>
<sequence>MIDVNSSVASDGGTSASDGSGHDRRRARTERAILDATRELLAEAGFGSLTVEGVAGRAGVAKTTIYRRYRSKNDLALGVLLDMVGDVSTRPYARDTRTELVTLVDRTVGLLTTSLLGRVMQGLVSEVAADPELARVYRERVVSRRLADVRALVERGISRGELRPGVDPETVTDLLLGPVYYRFFLSGSPLDEGFGERLVATLYPCFAAPGRSGPE</sequence>
<feature type="domain" description="HTH tetR-type" evidence="6">
    <location>
        <begin position="27"/>
        <end position="87"/>
    </location>
</feature>
<dbReference type="PROSITE" id="PS50977">
    <property type="entry name" value="HTH_TETR_2"/>
    <property type="match status" value="1"/>
</dbReference>
<evidence type="ECO:0000256" key="2">
    <source>
        <dbReference type="ARBA" id="ARBA00023125"/>
    </source>
</evidence>
<evidence type="ECO:0000256" key="4">
    <source>
        <dbReference type="PROSITE-ProRule" id="PRU00335"/>
    </source>
</evidence>
<dbReference type="Pfam" id="PF00440">
    <property type="entry name" value="TetR_N"/>
    <property type="match status" value="1"/>
</dbReference>
<evidence type="ECO:0000313" key="8">
    <source>
        <dbReference type="Proteomes" id="UP000638848"/>
    </source>
</evidence>
<dbReference type="Gene3D" id="1.10.10.60">
    <property type="entry name" value="Homeodomain-like"/>
    <property type="match status" value="1"/>
</dbReference>
<dbReference type="InterPro" id="IPR009057">
    <property type="entry name" value="Homeodomain-like_sf"/>
</dbReference>
<evidence type="ECO:0000313" key="7">
    <source>
        <dbReference type="EMBL" id="GGG67794.1"/>
    </source>
</evidence>
<protein>
    <submittedName>
        <fullName evidence="7">TetR family transcriptional regulator</fullName>
    </submittedName>
</protein>
<evidence type="ECO:0000259" key="6">
    <source>
        <dbReference type="PROSITE" id="PS50977"/>
    </source>
</evidence>
<evidence type="ECO:0000256" key="1">
    <source>
        <dbReference type="ARBA" id="ARBA00023015"/>
    </source>
</evidence>
<dbReference type="GO" id="GO:0000976">
    <property type="term" value="F:transcription cis-regulatory region binding"/>
    <property type="evidence" value="ECO:0007669"/>
    <property type="project" value="TreeGrafter"/>
</dbReference>
<dbReference type="AlphaFoldDB" id="A0A917LYT9"/>
<gene>
    <name evidence="7" type="ORF">GCM10011374_35130</name>
</gene>
<dbReference type="PRINTS" id="PR00455">
    <property type="entry name" value="HTHTETR"/>
</dbReference>
<proteinExistence type="predicted"/>
<dbReference type="Gene3D" id="1.10.357.10">
    <property type="entry name" value="Tetracycline Repressor, domain 2"/>
    <property type="match status" value="1"/>
</dbReference>
<dbReference type="InterPro" id="IPR050109">
    <property type="entry name" value="HTH-type_TetR-like_transc_reg"/>
</dbReference>